<dbReference type="NCBIfam" id="NF047751">
    <property type="entry name" value="HepT_toxin"/>
    <property type="match status" value="1"/>
</dbReference>
<dbReference type="EMBL" id="CP084166">
    <property type="protein sequence ID" value="UJG40424.1"/>
    <property type="molecule type" value="Genomic_DNA"/>
</dbReference>
<keyword evidence="1" id="KW-1277">Toxin-antitoxin system</keyword>
<evidence type="ECO:0000256" key="4">
    <source>
        <dbReference type="ARBA" id="ARBA00024207"/>
    </source>
</evidence>
<keyword evidence="2" id="KW-0540">Nuclease</keyword>
<proteinExistence type="inferred from homology"/>
<dbReference type="InterPro" id="IPR008201">
    <property type="entry name" value="HepT-like"/>
</dbReference>
<reference evidence="5" key="1">
    <citation type="journal article" date="2022" name="Nat. Microbiol.">
        <title>Unique mobile elements and scalable gene flow at the prokaryote-eukaryote boundary revealed by circularized Asgard archaea genomes.</title>
        <authorList>
            <person name="Wu F."/>
            <person name="Speth D.R."/>
            <person name="Philosof A."/>
            <person name="Cremiere A."/>
            <person name="Narayanan A."/>
            <person name="Barco R.A."/>
            <person name="Connon S.A."/>
            <person name="Amend J.P."/>
            <person name="Antoshechkin I.A."/>
            <person name="Orphan V.J."/>
        </authorList>
    </citation>
    <scope>NUCLEOTIDE SEQUENCE</scope>
    <source>
        <strain evidence="5">PM71</strain>
    </source>
</reference>
<dbReference type="InterPro" id="IPR052379">
    <property type="entry name" value="Type_VII_TA_RNase"/>
</dbReference>
<evidence type="ECO:0000256" key="3">
    <source>
        <dbReference type="ARBA" id="ARBA00022801"/>
    </source>
</evidence>
<dbReference type="AlphaFoldDB" id="A0A9Y1FL42"/>
<dbReference type="GO" id="GO:0004540">
    <property type="term" value="F:RNA nuclease activity"/>
    <property type="evidence" value="ECO:0007669"/>
    <property type="project" value="InterPro"/>
</dbReference>
<keyword evidence="3" id="KW-0378">Hydrolase</keyword>
<gene>
    <name evidence="5" type="ORF">K9W45_11350</name>
</gene>
<dbReference type="PANTHER" id="PTHR33397:SF5">
    <property type="entry name" value="RNASE YUTE-RELATED"/>
    <property type="match status" value="1"/>
</dbReference>
<dbReference type="PANTHER" id="PTHR33397">
    <property type="entry name" value="UPF0331 PROTEIN YUTE"/>
    <property type="match status" value="1"/>
</dbReference>
<dbReference type="Pfam" id="PF01934">
    <property type="entry name" value="HepT-like"/>
    <property type="match status" value="1"/>
</dbReference>
<name>A0A9Y1FL42_9ARCH</name>
<evidence type="ECO:0000313" key="5">
    <source>
        <dbReference type="EMBL" id="UJG40424.1"/>
    </source>
</evidence>
<dbReference type="GO" id="GO:0110001">
    <property type="term" value="C:toxin-antitoxin complex"/>
    <property type="evidence" value="ECO:0007669"/>
    <property type="project" value="InterPro"/>
</dbReference>
<protein>
    <submittedName>
        <fullName evidence="5">DUF86 domain-containing protein</fullName>
    </submittedName>
</protein>
<comment type="similarity">
    <text evidence="4">Belongs to the HepT RNase toxin family.</text>
</comment>
<accession>A0A9Y1FL42</accession>
<dbReference type="InterPro" id="IPR037038">
    <property type="entry name" value="HepT-like_sf"/>
</dbReference>
<organism evidence="5">
    <name type="scientific">Candidatus Heimdallarchaeum aukensis</name>
    <dbReference type="NCBI Taxonomy" id="2876573"/>
    <lineage>
        <taxon>Archaea</taxon>
        <taxon>Promethearchaeati</taxon>
        <taxon>Candidatus Heimdallarchaeota</taxon>
        <taxon>Candidatus Heimdallarchaeia (ex Rinke et al. 2021) (nom. nud.)</taxon>
        <taxon>Candidatus Heimdallarchaeales</taxon>
        <taxon>Candidatus Heimdallarchaeaceae</taxon>
        <taxon>Candidatus Heimdallarchaeum</taxon>
    </lineage>
</organism>
<sequence length="143" mass="16668">MRNDIIVAKLEEIEENLELISNHLPTDLEGFLNLGLIKDGIYKRLEYSIELVLDILAIINADLKLGIPDGESSVIDNIEKNKILDKEIIEKIRKMKSFRNILEHRYGKINDELVFELLKEDLEDFTIICDSIVEFLRKKEKEV</sequence>
<evidence type="ECO:0000256" key="1">
    <source>
        <dbReference type="ARBA" id="ARBA00022649"/>
    </source>
</evidence>
<dbReference type="Gene3D" id="1.20.120.580">
    <property type="entry name" value="bsu32300-like"/>
    <property type="match status" value="1"/>
</dbReference>
<evidence type="ECO:0000256" key="2">
    <source>
        <dbReference type="ARBA" id="ARBA00022722"/>
    </source>
</evidence>
<dbReference type="Proteomes" id="UP001201020">
    <property type="component" value="Chromosome"/>
</dbReference>
<dbReference type="GO" id="GO:0016787">
    <property type="term" value="F:hydrolase activity"/>
    <property type="evidence" value="ECO:0007669"/>
    <property type="project" value="UniProtKB-KW"/>
</dbReference>